<keyword evidence="1" id="KW-0378">Hydrolase</keyword>
<keyword evidence="2" id="KW-1185">Reference proteome</keyword>
<sequence>MTQPNSDTPSASALHADNIVTTHHTLRLGDRKLKYTARAGTLVLREESADKDGKSEGLKAKAEVFFVAYTLDDAPQGRPLTFSFNGGPGSSSVWLHLGLLGPKRVKMGDAGNLLPPPYDLIDNEHTLLDVTDLVFVDPIGTGYSRAVQGEADKAFHGFKRDIESVGDFIRTFVSREKRWLSPKFLIGESYGTTRAAGLSGYLGERHGLFLNGIMLVSSILDFGTVREAPGNDLPFVLMLPTMTATAWYHGKIDGDLPKLLNASEAFASGPYLAGLFKGAKLGGEERSAVRRDLARFTGLSEDFVERCDLRVSLERFQTELLRERGVTVGRLDSRFVGKNRDLAATRTEYDPSYSAIQGPYTAAMNHLVRGELAFESDLPYEILSFKVFPQWSYAEFENRYVDVSDTLRRAMNQNPALRVHVASGYFDFATPYYAAKYTFSHLGVDADTEGRVEFCEYPAGHMMYVHEESLARQRRDLGAFIEQRG</sequence>
<evidence type="ECO:0000313" key="1">
    <source>
        <dbReference type="EMBL" id="PYE54748.1"/>
    </source>
</evidence>
<comment type="caution">
    <text evidence="1">The sequence shown here is derived from an EMBL/GenBank/DDBJ whole genome shotgun (WGS) entry which is preliminary data.</text>
</comment>
<proteinExistence type="predicted"/>
<gene>
    <name evidence="1" type="ORF">DES52_10418</name>
</gene>
<protein>
    <submittedName>
        <fullName evidence="1">Carboxypeptidase C (Cathepsin A)</fullName>
    </submittedName>
</protein>
<dbReference type="GO" id="GO:0006508">
    <property type="term" value="P:proteolysis"/>
    <property type="evidence" value="ECO:0007669"/>
    <property type="project" value="InterPro"/>
</dbReference>
<dbReference type="AlphaFoldDB" id="A0A318S952"/>
<keyword evidence="1" id="KW-0121">Carboxypeptidase</keyword>
<accession>A0A318S952</accession>
<dbReference type="Proteomes" id="UP000248326">
    <property type="component" value="Unassembled WGS sequence"/>
</dbReference>
<name>A0A318S952_9DEIO</name>
<dbReference type="SUPFAM" id="SSF53474">
    <property type="entry name" value="alpha/beta-Hydrolases"/>
    <property type="match status" value="1"/>
</dbReference>
<dbReference type="EMBL" id="QJSX01000004">
    <property type="protein sequence ID" value="PYE54748.1"/>
    <property type="molecule type" value="Genomic_DNA"/>
</dbReference>
<evidence type="ECO:0000313" key="2">
    <source>
        <dbReference type="Proteomes" id="UP000248326"/>
    </source>
</evidence>
<dbReference type="InterPro" id="IPR029058">
    <property type="entry name" value="AB_hydrolase_fold"/>
</dbReference>
<dbReference type="Pfam" id="PF00450">
    <property type="entry name" value="Peptidase_S10"/>
    <property type="match status" value="1"/>
</dbReference>
<keyword evidence="1" id="KW-0645">Protease</keyword>
<dbReference type="RefSeq" id="WP_110885879.1">
    <property type="nucleotide sequence ID" value="NZ_QJSX01000004.1"/>
</dbReference>
<organism evidence="1 2">
    <name type="scientific">Deinococcus yavapaiensis KR-236</name>
    <dbReference type="NCBI Taxonomy" id="694435"/>
    <lineage>
        <taxon>Bacteria</taxon>
        <taxon>Thermotogati</taxon>
        <taxon>Deinococcota</taxon>
        <taxon>Deinococci</taxon>
        <taxon>Deinococcales</taxon>
        <taxon>Deinococcaceae</taxon>
        <taxon>Deinococcus</taxon>
    </lineage>
</organism>
<dbReference type="Gene3D" id="3.40.50.1820">
    <property type="entry name" value="alpha/beta hydrolase"/>
    <property type="match status" value="1"/>
</dbReference>
<dbReference type="GO" id="GO:0004185">
    <property type="term" value="F:serine-type carboxypeptidase activity"/>
    <property type="evidence" value="ECO:0007669"/>
    <property type="project" value="InterPro"/>
</dbReference>
<reference evidence="1 2" key="1">
    <citation type="submission" date="2018-06" db="EMBL/GenBank/DDBJ databases">
        <title>Genomic Encyclopedia of Type Strains, Phase IV (KMG-IV): sequencing the most valuable type-strain genomes for metagenomic binning, comparative biology and taxonomic classification.</title>
        <authorList>
            <person name="Goeker M."/>
        </authorList>
    </citation>
    <scope>NUCLEOTIDE SEQUENCE [LARGE SCALE GENOMIC DNA]</scope>
    <source>
        <strain evidence="1 2">DSM 18048</strain>
    </source>
</reference>
<dbReference type="InterPro" id="IPR001563">
    <property type="entry name" value="Peptidase_S10"/>
</dbReference>
<dbReference type="OrthoDB" id="9770107at2"/>